<reference evidence="2 3" key="1">
    <citation type="submission" date="2019-06" db="EMBL/GenBank/DDBJ databases">
        <title>Martelella lutilitoris sp. nov., isolated from a tidal mudflat.</title>
        <authorList>
            <person name="Kim Y.-J."/>
        </authorList>
    </citation>
    <scope>NUCLEOTIDE SEQUENCE [LARGE SCALE GENOMIC DNA]</scope>
    <source>
        <strain evidence="2 3">GH2-6</strain>
    </source>
</reference>
<feature type="compositionally biased region" description="Polar residues" evidence="1">
    <location>
        <begin position="1"/>
        <end position="13"/>
    </location>
</feature>
<keyword evidence="3" id="KW-1185">Reference proteome</keyword>
<sequence>MDPRATRSTSRNSGDPKYDFGKYDNAIEKSLPAAFSIGGAIFEQSSHPGIAIGGKALGLLGGAGIDAIIRGNDAGGFTTADGAAVGLSTAGGYVVGSLAAAVGMAQVYGGSAGAANRK</sequence>
<evidence type="ECO:0000256" key="1">
    <source>
        <dbReference type="SAM" id="MobiDB-lite"/>
    </source>
</evidence>
<dbReference type="AlphaFoldDB" id="A0A5C4JLE5"/>
<comment type="caution">
    <text evidence="2">The sequence shown here is derived from an EMBL/GenBank/DDBJ whole genome shotgun (WGS) entry which is preliminary data.</text>
</comment>
<dbReference type="Proteomes" id="UP000307874">
    <property type="component" value="Unassembled WGS sequence"/>
</dbReference>
<accession>A0A5C4JLE5</accession>
<feature type="region of interest" description="Disordered" evidence="1">
    <location>
        <begin position="1"/>
        <end position="20"/>
    </location>
</feature>
<organism evidence="2 3">
    <name type="scientific">Martelella lutilitoris</name>
    <dbReference type="NCBI Taxonomy" id="2583532"/>
    <lineage>
        <taxon>Bacteria</taxon>
        <taxon>Pseudomonadati</taxon>
        <taxon>Pseudomonadota</taxon>
        <taxon>Alphaproteobacteria</taxon>
        <taxon>Hyphomicrobiales</taxon>
        <taxon>Aurantimonadaceae</taxon>
        <taxon>Martelella</taxon>
    </lineage>
</organism>
<dbReference type="RefSeq" id="WP_138750079.1">
    <property type="nucleotide sequence ID" value="NZ_VCLB01000011.1"/>
</dbReference>
<evidence type="ECO:0000313" key="3">
    <source>
        <dbReference type="Proteomes" id="UP000307874"/>
    </source>
</evidence>
<dbReference type="EMBL" id="VCLB01000011">
    <property type="protein sequence ID" value="TNB46263.1"/>
    <property type="molecule type" value="Genomic_DNA"/>
</dbReference>
<evidence type="ECO:0000313" key="2">
    <source>
        <dbReference type="EMBL" id="TNB46263.1"/>
    </source>
</evidence>
<protein>
    <submittedName>
        <fullName evidence="2">Uncharacterized protein</fullName>
    </submittedName>
</protein>
<name>A0A5C4JLE5_9HYPH</name>
<proteinExistence type="predicted"/>
<gene>
    <name evidence="2" type="ORF">FF124_19125</name>
</gene>